<dbReference type="EMBL" id="ML220117">
    <property type="protein sequence ID" value="TGZ81854.1"/>
    <property type="molecule type" value="Genomic_DNA"/>
</dbReference>
<evidence type="ECO:0000259" key="2">
    <source>
        <dbReference type="PROSITE" id="PS50812"/>
    </source>
</evidence>
<sequence length="608" mass="66402">MADDATPAASTPVTIETTVVEQTVVTESTVPTPATETVIAESPAPPAKVDSPAVATEKTSTAEADASGDATKTAPEAEKKGDVDSATAGEGETAAEESKEELSANGSPNDATVAEDTKNDTSAAPAQTPARKKSVSRRKSMGNLKKTPKKPAEEKSFAPGDLVLTRLKGYPPWPSIVLSEELLPEVMKKGPLGGKRSVGEGMPASAWKTQFPIFFLGSYDYSWAAIADIEALTDELREAGPARKMKNLPEAYELSKDFTLENVKEHLPDPMDIDDDAAEEMDIDEEEEEEEPPSEEEKRPKKRGQKRKSRDSASDDDVSPKPPKTPKTKAAAKTKTPKTKTPKTKTPKTKTPKSAANGVKASAKKAAAKEAATPVKKGGRKRGQKSAEVVEDSTAESAHEDSEDQADKLVDTQNLGDAEKLKVMMGRRHRMQKCLLNKEGIEPSEKEMSIMDRYLESLEAWDPISADLIKTTKIHKVLRNIVKKKEEIPCDAQYSFRTRCKQLHDKWIAVIKEAEEAEPKAADEQELEETQDAEKAEDEDKKEEEKKEESAADEKKEEKEKSETIEERIEAAEKVSIPAADVIKEAAEKNKEGDKEKAEPKEEEAAKA</sequence>
<evidence type="ECO:0000313" key="4">
    <source>
        <dbReference type="Proteomes" id="UP000298138"/>
    </source>
</evidence>
<dbReference type="Gene3D" id="2.30.30.140">
    <property type="match status" value="1"/>
</dbReference>
<dbReference type="PROSITE" id="PS50812">
    <property type="entry name" value="PWWP"/>
    <property type="match status" value="1"/>
</dbReference>
<feature type="compositionally biased region" description="Basic and acidic residues" evidence="1">
    <location>
        <begin position="397"/>
        <end position="410"/>
    </location>
</feature>
<feature type="compositionally biased region" description="Basic residues" evidence="1">
    <location>
        <begin position="130"/>
        <end position="140"/>
    </location>
</feature>
<dbReference type="SUPFAM" id="SSF63748">
    <property type="entry name" value="Tudor/PWWP/MBT"/>
    <property type="match status" value="1"/>
</dbReference>
<evidence type="ECO:0000256" key="1">
    <source>
        <dbReference type="SAM" id="MobiDB-lite"/>
    </source>
</evidence>
<accession>A0A4S2MZ68</accession>
<feature type="region of interest" description="Disordered" evidence="1">
    <location>
        <begin position="261"/>
        <end position="414"/>
    </location>
</feature>
<reference evidence="3 4" key="1">
    <citation type="submission" date="2019-04" db="EMBL/GenBank/DDBJ databases">
        <title>Comparative genomics and transcriptomics to analyze fruiting body development in filamentous ascomycetes.</title>
        <authorList>
            <consortium name="DOE Joint Genome Institute"/>
            <person name="Lutkenhaus R."/>
            <person name="Traeger S."/>
            <person name="Breuer J."/>
            <person name="Kuo A."/>
            <person name="Lipzen A."/>
            <person name="Pangilinan J."/>
            <person name="Dilworth D."/>
            <person name="Sandor L."/>
            <person name="Poggeler S."/>
            <person name="Barry K."/>
            <person name="Grigoriev I.V."/>
            <person name="Nowrousian M."/>
        </authorList>
    </citation>
    <scope>NUCLEOTIDE SEQUENCE [LARGE SCALE GENOMIC DNA]</scope>
    <source>
        <strain evidence="3 4">CBS 389.68</strain>
    </source>
</reference>
<feature type="compositionally biased region" description="Basic residues" evidence="1">
    <location>
        <begin position="324"/>
        <end position="351"/>
    </location>
</feature>
<dbReference type="SMART" id="SM00293">
    <property type="entry name" value="PWWP"/>
    <property type="match status" value="1"/>
</dbReference>
<name>A0A4S2MZ68_9PEZI</name>
<feature type="compositionally biased region" description="Acidic residues" evidence="1">
    <location>
        <begin position="524"/>
        <end position="542"/>
    </location>
</feature>
<dbReference type="STRING" id="341454.A0A4S2MZ68"/>
<dbReference type="OrthoDB" id="62853at2759"/>
<evidence type="ECO:0000313" key="3">
    <source>
        <dbReference type="EMBL" id="TGZ81854.1"/>
    </source>
</evidence>
<dbReference type="Proteomes" id="UP000298138">
    <property type="component" value="Unassembled WGS sequence"/>
</dbReference>
<dbReference type="InterPro" id="IPR000313">
    <property type="entry name" value="PWWP_dom"/>
</dbReference>
<feature type="compositionally biased region" description="Basic residues" evidence="1">
    <location>
        <begin position="300"/>
        <end position="309"/>
    </location>
</feature>
<keyword evidence="4" id="KW-1185">Reference proteome</keyword>
<feature type="compositionally biased region" description="Acidic residues" evidence="1">
    <location>
        <begin position="271"/>
        <end position="294"/>
    </location>
</feature>
<feature type="compositionally biased region" description="Low complexity" evidence="1">
    <location>
        <begin position="24"/>
        <end position="38"/>
    </location>
</feature>
<feature type="compositionally biased region" description="Basic and acidic residues" evidence="1">
    <location>
        <begin position="582"/>
        <end position="608"/>
    </location>
</feature>
<dbReference type="AlphaFoldDB" id="A0A4S2MZ68"/>
<feature type="compositionally biased region" description="Basic and acidic residues" evidence="1">
    <location>
        <begin position="543"/>
        <end position="573"/>
    </location>
</feature>
<feature type="region of interest" description="Disordered" evidence="1">
    <location>
        <begin position="516"/>
        <end position="608"/>
    </location>
</feature>
<proteinExistence type="predicted"/>
<feature type="region of interest" description="Disordered" evidence="1">
    <location>
        <begin position="24"/>
        <end position="158"/>
    </location>
</feature>
<organism evidence="3 4">
    <name type="scientific">Ascodesmis nigricans</name>
    <dbReference type="NCBI Taxonomy" id="341454"/>
    <lineage>
        <taxon>Eukaryota</taxon>
        <taxon>Fungi</taxon>
        <taxon>Dikarya</taxon>
        <taxon>Ascomycota</taxon>
        <taxon>Pezizomycotina</taxon>
        <taxon>Pezizomycetes</taxon>
        <taxon>Pezizales</taxon>
        <taxon>Ascodesmidaceae</taxon>
        <taxon>Ascodesmis</taxon>
    </lineage>
</organism>
<feature type="domain" description="PWWP" evidence="2">
    <location>
        <begin position="159"/>
        <end position="235"/>
    </location>
</feature>
<protein>
    <recommendedName>
        <fullName evidence="2">PWWP domain-containing protein</fullName>
    </recommendedName>
</protein>
<dbReference type="Pfam" id="PF00855">
    <property type="entry name" value="PWWP"/>
    <property type="match status" value="1"/>
</dbReference>
<gene>
    <name evidence="3" type="ORF">EX30DRAFT_371061</name>
</gene>
<feature type="compositionally biased region" description="Low complexity" evidence="1">
    <location>
        <begin position="352"/>
        <end position="376"/>
    </location>
</feature>
<dbReference type="InParanoid" id="A0A4S2MZ68"/>